<dbReference type="Pfam" id="PF08386">
    <property type="entry name" value="Abhydrolase_4"/>
    <property type="match status" value="1"/>
</dbReference>
<evidence type="ECO:0000313" key="3">
    <source>
        <dbReference type="Proteomes" id="UP000294543"/>
    </source>
</evidence>
<evidence type="ECO:0000313" key="2">
    <source>
        <dbReference type="EMBL" id="TDD24948.1"/>
    </source>
</evidence>
<dbReference type="InterPro" id="IPR013595">
    <property type="entry name" value="Pept_S33_TAP-like_C"/>
</dbReference>
<feature type="domain" description="Peptidase S33 tripeptidyl aminopeptidase-like C-terminal" evidence="1">
    <location>
        <begin position="11"/>
        <end position="68"/>
    </location>
</feature>
<dbReference type="AlphaFoldDB" id="A0A4R4X3U0"/>
<evidence type="ECO:0000259" key="1">
    <source>
        <dbReference type="Pfam" id="PF08386"/>
    </source>
</evidence>
<organism evidence="2 3">
    <name type="scientific">Nonomuraea diastatica</name>
    <dbReference type="NCBI Taxonomy" id="1848329"/>
    <lineage>
        <taxon>Bacteria</taxon>
        <taxon>Bacillati</taxon>
        <taxon>Actinomycetota</taxon>
        <taxon>Actinomycetes</taxon>
        <taxon>Streptosporangiales</taxon>
        <taxon>Streptosporangiaceae</taxon>
        <taxon>Nonomuraea</taxon>
    </lineage>
</organism>
<reference evidence="2 3" key="1">
    <citation type="submission" date="2019-03" db="EMBL/GenBank/DDBJ databases">
        <title>Draft genome sequences of novel Actinobacteria.</title>
        <authorList>
            <person name="Sahin N."/>
            <person name="Ay H."/>
            <person name="Saygin H."/>
        </authorList>
    </citation>
    <scope>NUCLEOTIDE SEQUENCE [LARGE SCALE GENOMIC DNA]</scope>
    <source>
        <strain evidence="2 3">KC712</strain>
    </source>
</reference>
<keyword evidence="3" id="KW-1185">Reference proteome</keyword>
<comment type="caution">
    <text evidence="2">The sequence shown here is derived from an EMBL/GenBank/DDBJ whole genome shotgun (WGS) entry which is preliminary data.</text>
</comment>
<proteinExistence type="predicted"/>
<sequence length="81" mass="9028">MTSNTVFRRTPSTPYEWSANVARQLGHKAVLLTHEGWGHGIYGRTECITTAMDKYLLTLTVPPQGFHCPADQEVGAKAKRQ</sequence>
<dbReference type="Proteomes" id="UP000294543">
    <property type="component" value="Unassembled WGS sequence"/>
</dbReference>
<name>A0A4R4X3U0_9ACTN</name>
<dbReference type="EMBL" id="SMKP01000008">
    <property type="protein sequence ID" value="TDD24948.1"/>
    <property type="molecule type" value="Genomic_DNA"/>
</dbReference>
<gene>
    <name evidence="2" type="ORF">E1294_04500</name>
</gene>
<protein>
    <recommendedName>
        <fullName evidence="1">Peptidase S33 tripeptidyl aminopeptidase-like C-terminal domain-containing protein</fullName>
    </recommendedName>
</protein>
<dbReference type="RefSeq" id="WP_132504743.1">
    <property type="nucleotide sequence ID" value="NZ_SMKP01000008.1"/>
</dbReference>
<dbReference type="OrthoDB" id="4006962at2"/>
<accession>A0A4R4X3U0</accession>